<name>A0ABT4LML4_9PROT</name>
<proteinExistence type="predicted"/>
<feature type="modified residue" description="4-aspartylphosphate" evidence="5">
    <location>
        <position position="526"/>
    </location>
</feature>
<dbReference type="EMBL" id="JAPWGY010000007">
    <property type="protein sequence ID" value="MCZ4282368.1"/>
    <property type="molecule type" value="Genomic_DNA"/>
</dbReference>
<evidence type="ECO:0000259" key="8">
    <source>
        <dbReference type="PROSITE" id="PS50110"/>
    </source>
</evidence>
<dbReference type="InterPro" id="IPR011006">
    <property type="entry name" value="CheY-like_superfamily"/>
</dbReference>
<evidence type="ECO:0000256" key="4">
    <source>
        <dbReference type="ARBA" id="ARBA00023012"/>
    </source>
</evidence>
<dbReference type="SMART" id="SM00448">
    <property type="entry name" value="REC"/>
    <property type="match status" value="1"/>
</dbReference>
<dbReference type="CDD" id="cd16922">
    <property type="entry name" value="HATPase_EvgS-ArcB-TorS-like"/>
    <property type="match status" value="1"/>
</dbReference>
<gene>
    <name evidence="9" type="ORF">O4H49_16395</name>
</gene>
<feature type="transmembrane region" description="Helical" evidence="6">
    <location>
        <begin position="176"/>
        <end position="199"/>
    </location>
</feature>
<protein>
    <recommendedName>
        <fullName evidence="2">histidine kinase</fullName>
        <ecNumber evidence="2">2.7.13.3</ecNumber>
    </recommendedName>
</protein>
<dbReference type="Pfam" id="PF00072">
    <property type="entry name" value="Response_reg"/>
    <property type="match status" value="1"/>
</dbReference>
<evidence type="ECO:0000256" key="2">
    <source>
        <dbReference type="ARBA" id="ARBA00012438"/>
    </source>
</evidence>
<dbReference type="SMART" id="SM00387">
    <property type="entry name" value="HATPase_c"/>
    <property type="match status" value="1"/>
</dbReference>
<dbReference type="EC" id="2.7.13.3" evidence="2"/>
<dbReference type="RefSeq" id="WP_269424519.1">
    <property type="nucleotide sequence ID" value="NZ_JAPWGY010000007.1"/>
</dbReference>
<evidence type="ECO:0000259" key="7">
    <source>
        <dbReference type="PROSITE" id="PS50109"/>
    </source>
</evidence>
<dbReference type="PROSITE" id="PS50110">
    <property type="entry name" value="RESPONSE_REGULATORY"/>
    <property type="match status" value="1"/>
</dbReference>
<dbReference type="InterPro" id="IPR036890">
    <property type="entry name" value="HATPase_C_sf"/>
</dbReference>
<keyword evidence="6" id="KW-0472">Membrane</keyword>
<sequence length="612" mass="68496">MRQLVVIERRVALALVASLLLAVLAGGLLVSSVLSLRQLEESGYQNTGWDIYTVQSEYYRLLDALHEAEHRRTDARETIKTRFDVFYSRVDDIKRGTVSRSLQDEVFFKDAISRFDELIRNLDPVSNDETLPIDEYLEIMLRELTAYDGVVRGFVSDSRRILNQNNYKGRAKVAQLYGWVLVSFVLLFGVLAFMFFLMIRQMQTIQRSKEEADRANLAMGEFLATMSHEIRTPMNGILGMTHVLLAEEPHSKLKDQLEIIRESGSILMGLLNDILDISKIEAKLLRVEEHDFDFLDLVKAAYNLWKPRAASKSLELDLVVAPDMPRVLKADPVRIRQILYNLISNAINYTDQGAVKISIGFQNRIDGRIDLLLSVQDTGPGIAKEELTRLFDKFTQGSAQRAQHARRFGGTGLGLAICKELSRLMGGDILVESQEGKGSTFSLLLPCALGNPAEIDDSLDGNISYLLQPQDQISSLRVLVVEDNEINRFVLSAMLKKAGHDVDLVTNGLEAVNAVTHRSYDLVFMDIQMPEMDGVEATKKIRSSELDSSGMFIVALTANAMAGDKERYLAAGMDDYLSKPISPADLRRILLAASGKNKAYYTGDDASRVMPE</sequence>
<keyword evidence="3 5" id="KW-0597">Phosphoprotein</keyword>
<evidence type="ECO:0000313" key="10">
    <source>
        <dbReference type="Proteomes" id="UP001069802"/>
    </source>
</evidence>
<reference evidence="9" key="1">
    <citation type="submission" date="2022-12" db="EMBL/GenBank/DDBJ databases">
        <title>Bacterial isolates from different developmental stages of Nematostella vectensis.</title>
        <authorList>
            <person name="Fraune S."/>
        </authorList>
    </citation>
    <scope>NUCLEOTIDE SEQUENCE</scope>
    <source>
        <strain evidence="9">G21630-S1</strain>
    </source>
</reference>
<evidence type="ECO:0000313" key="9">
    <source>
        <dbReference type="EMBL" id="MCZ4282368.1"/>
    </source>
</evidence>
<dbReference type="Gene3D" id="1.10.287.130">
    <property type="match status" value="1"/>
</dbReference>
<comment type="catalytic activity">
    <reaction evidence="1">
        <text>ATP + protein L-histidine = ADP + protein N-phospho-L-histidine.</text>
        <dbReference type="EC" id="2.7.13.3"/>
    </reaction>
</comment>
<dbReference type="SUPFAM" id="SSF47384">
    <property type="entry name" value="Homodimeric domain of signal transducing histidine kinase"/>
    <property type="match status" value="1"/>
</dbReference>
<dbReference type="InterPro" id="IPR003594">
    <property type="entry name" value="HATPase_dom"/>
</dbReference>
<dbReference type="PANTHER" id="PTHR45339">
    <property type="entry name" value="HYBRID SIGNAL TRANSDUCTION HISTIDINE KINASE J"/>
    <property type="match status" value="1"/>
</dbReference>
<feature type="domain" description="Histidine kinase" evidence="7">
    <location>
        <begin position="225"/>
        <end position="449"/>
    </location>
</feature>
<dbReference type="Gene3D" id="3.40.50.2300">
    <property type="match status" value="1"/>
</dbReference>
<keyword evidence="6" id="KW-1133">Transmembrane helix</keyword>
<dbReference type="PROSITE" id="PS50109">
    <property type="entry name" value="HIS_KIN"/>
    <property type="match status" value="1"/>
</dbReference>
<keyword evidence="10" id="KW-1185">Reference proteome</keyword>
<dbReference type="CDD" id="cd00082">
    <property type="entry name" value="HisKA"/>
    <property type="match status" value="1"/>
</dbReference>
<dbReference type="InterPro" id="IPR036097">
    <property type="entry name" value="HisK_dim/P_sf"/>
</dbReference>
<evidence type="ECO:0000256" key="5">
    <source>
        <dbReference type="PROSITE-ProRule" id="PRU00169"/>
    </source>
</evidence>
<feature type="domain" description="Response regulatory" evidence="8">
    <location>
        <begin position="477"/>
        <end position="594"/>
    </location>
</feature>
<evidence type="ECO:0000256" key="3">
    <source>
        <dbReference type="ARBA" id="ARBA00022553"/>
    </source>
</evidence>
<dbReference type="InterPro" id="IPR003661">
    <property type="entry name" value="HisK_dim/P_dom"/>
</dbReference>
<dbReference type="Gene3D" id="3.30.565.10">
    <property type="entry name" value="Histidine kinase-like ATPase, C-terminal domain"/>
    <property type="match status" value="1"/>
</dbReference>
<dbReference type="CDD" id="cd17546">
    <property type="entry name" value="REC_hyHK_CKI1_RcsC-like"/>
    <property type="match status" value="1"/>
</dbReference>
<dbReference type="InterPro" id="IPR001789">
    <property type="entry name" value="Sig_transdc_resp-reg_receiver"/>
</dbReference>
<dbReference type="Pfam" id="PF00512">
    <property type="entry name" value="HisKA"/>
    <property type="match status" value="1"/>
</dbReference>
<dbReference type="Proteomes" id="UP001069802">
    <property type="component" value="Unassembled WGS sequence"/>
</dbReference>
<accession>A0ABT4LML4</accession>
<dbReference type="PRINTS" id="PR00344">
    <property type="entry name" value="BCTRLSENSOR"/>
</dbReference>
<evidence type="ECO:0000256" key="1">
    <source>
        <dbReference type="ARBA" id="ARBA00000085"/>
    </source>
</evidence>
<dbReference type="SMART" id="SM00388">
    <property type="entry name" value="HisKA"/>
    <property type="match status" value="1"/>
</dbReference>
<keyword evidence="4" id="KW-0902">Two-component regulatory system</keyword>
<evidence type="ECO:0000256" key="6">
    <source>
        <dbReference type="SAM" id="Phobius"/>
    </source>
</evidence>
<dbReference type="Pfam" id="PF02518">
    <property type="entry name" value="HATPase_c"/>
    <property type="match status" value="1"/>
</dbReference>
<dbReference type="InterPro" id="IPR005467">
    <property type="entry name" value="His_kinase_dom"/>
</dbReference>
<organism evidence="9 10">
    <name type="scientific">Kiloniella laminariae</name>
    <dbReference type="NCBI Taxonomy" id="454162"/>
    <lineage>
        <taxon>Bacteria</taxon>
        <taxon>Pseudomonadati</taxon>
        <taxon>Pseudomonadota</taxon>
        <taxon>Alphaproteobacteria</taxon>
        <taxon>Rhodospirillales</taxon>
        <taxon>Kiloniellaceae</taxon>
        <taxon>Kiloniella</taxon>
    </lineage>
</organism>
<keyword evidence="6" id="KW-0812">Transmembrane</keyword>
<dbReference type="PANTHER" id="PTHR45339:SF1">
    <property type="entry name" value="HYBRID SIGNAL TRANSDUCTION HISTIDINE KINASE J"/>
    <property type="match status" value="1"/>
</dbReference>
<dbReference type="SUPFAM" id="SSF55874">
    <property type="entry name" value="ATPase domain of HSP90 chaperone/DNA topoisomerase II/histidine kinase"/>
    <property type="match status" value="1"/>
</dbReference>
<comment type="caution">
    <text evidence="9">The sequence shown here is derived from an EMBL/GenBank/DDBJ whole genome shotgun (WGS) entry which is preliminary data.</text>
</comment>
<dbReference type="SUPFAM" id="SSF52172">
    <property type="entry name" value="CheY-like"/>
    <property type="match status" value="1"/>
</dbReference>
<dbReference type="InterPro" id="IPR004358">
    <property type="entry name" value="Sig_transdc_His_kin-like_C"/>
</dbReference>